<accession>A0A914Z3M9</accession>
<feature type="region of interest" description="Disordered" evidence="1">
    <location>
        <begin position="135"/>
        <end position="156"/>
    </location>
</feature>
<dbReference type="AlphaFoldDB" id="A0A914Z3M9"/>
<dbReference type="Proteomes" id="UP000887577">
    <property type="component" value="Unplaced"/>
</dbReference>
<evidence type="ECO:0000313" key="3">
    <source>
        <dbReference type="WBParaSite" id="PSU_v2.g65.t1"/>
    </source>
</evidence>
<name>A0A914Z3M9_9BILA</name>
<evidence type="ECO:0000313" key="2">
    <source>
        <dbReference type="Proteomes" id="UP000887577"/>
    </source>
</evidence>
<keyword evidence="2" id="KW-1185">Reference proteome</keyword>
<feature type="compositionally biased region" description="Basic and acidic residues" evidence="1">
    <location>
        <begin position="98"/>
        <end position="111"/>
    </location>
</feature>
<organism evidence="2 3">
    <name type="scientific">Panagrolaimus superbus</name>
    <dbReference type="NCBI Taxonomy" id="310955"/>
    <lineage>
        <taxon>Eukaryota</taxon>
        <taxon>Metazoa</taxon>
        <taxon>Ecdysozoa</taxon>
        <taxon>Nematoda</taxon>
        <taxon>Chromadorea</taxon>
        <taxon>Rhabditida</taxon>
        <taxon>Tylenchina</taxon>
        <taxon>Panagrolaimomorpha</taxon>
        <taxon>Panagrolaimoidea</taxon>
        <taxon>Panagrolaimidae</taxon>
        <taxon>Panagrolaimus</taxon>
    </lineage>
</organism>
<feature type="compositionally biased region" description="Basic and acidic residues" evidence="1">
    <location>
        <begin position="144"/>
        <end position="156"/>
    </location>
</feature>
<dbReference type="WBParaSite" id="PSU_v2.g65.t1">
    <property type="protein sequence ID" value="PSU_v2.g65.t1"/>
    <property type="gene ID" value="PSU_v2.g65"/>
</dbReference>
<proteinExistence type="predicted"/>
<sequence>MIVSHSSAAAATLRAPLASVESTLSTTNKTTTKQYSPLSLPSSSPPFSRSSEKVAASTTTMERHSHSSPSFVAGVMANTWKSESLKRPENLPNLKQPQKNEDEIEISEREPSPSPMVKSPVSTISLYSDISSIRTSDVSPEYSLSEHSHDMLMHVK</sequence>
<feature type="region of interest" description="Disordered" evidence="1">
    <location>
        <begin position="1"/>
        <end position="70"/>
    </location>
</feature>
<feature type="region of interest" description="Disordered" evidence="1">
    <location>
        <begin position="82"/>
        <end position="121"/>
    </location>
</feature>
<evidence type="ECO:0000256" key="1">
    <source>
        <dbReference type="SAM" id="MobiDB-lite"/>
    </source>
</evidence>
<reference evidence="3" key="1">
    <citation type="submission" date="2022-11" db="UniProtKB">
        <authorList>
            <consortium name="WormBaseParasite"/>
        </authorList>
    </citation>
    <scope>IDENTIFICATION</scope>
</reference>
<feature type="compositionally biased region" description="Low complexity" evidence="1">
    <location>
        <begin position="1"/>
        <end position="49"/>
    </location>
</feature>
<protein>
    <submittedName>
        <fullName evidence="3">Uncharacterized protein</fullName>
    </submittedName>
</protein>